<name>A0A9P5N532_9AGAM</name>
<evidence type="ECO:0000313" key="4">
    <source>
        <dbReference type="Proteomes" id="UP000759537"/>
    </source>
</evidence>
<dbReference type="CDD" id="cd22119">
    <property type="entry name" value="F-box_FBXL6"/>
    <property type="match status" value="1"/>
</dbReference>
<sequence length="682" mass="76076">MTRTALNKGLIMRRVSGSHQAQSAATSSTSPTTDTDNTAHFPHESDVQSSAVFSDVCARVESGFNHFRSVMHDPGARVVAVSAVDKEVEATRQLLLSLLTRRNALAPVSLLPPEILARVFHFLVLEEEPPCSRGQDLGWIRATHVCRLWRQVALGDSSLWARISGFPSNTELISEMLARARNAPLDVDIDLRGASDPDVLLMLRPHVSHTRKLRLYSLSFPHSASVRDIYSREAPALEHFELGVMITSPITFRHPGGTTLFKGQAPRLRTFSLFHIFIPWSFIPRDQLTQLKIVLFDETTTPSHGDLNQLIDLLVTCPGLEILVLEHCLPSQLSQIPYGQTIHFPRLSRLCLGGSSSRITNLMKMLEIPSSTRLHLHCVSENASTHNDRLLLPVIAPQFQGPTTFDFKSLSVNLSSMSHLLAVTASTTLPSFKGHQFKDFEGDLDGDAEFVLSFDKLPEFGTCTDFLERVCKMLPISNVDFLSIAATDIDDDSVNWVELFKRLTKVTTIQVIGRATTSLVRALTTPKAANTKPNGKGKKKRRDNRDITQARSTSGAPADAPTIFPKLTSMALNTLDFNEGPHPSGILFNVVERGLQQRKAANKAPMKELRIDNCVITAKRAKALQKLVQRFHWDGDEGFVDEFEDFGDYDSDFVEPGARWEDFFVGTTQAEWEWWENYSDGY</sequence>
<proteinExistence type="predicted"/>
<accession>A0A9P5N532</accession>
<organism evidence="3 4">
    <name type="scientific">Russula ochroleuca</name>
    <dbReference type="NCBI Taxonomy" id="152965"/>
    <lineage>
        <taxon>Eukaryota</taxon>
        <taxon>Fungi</taxon>
        <taxon>Dikarya</taxon>
        <taxon>Basidiomycota</taxon>
        <taxon>Agaricomycotina</taxon>
        <taxon>Agaricomycetes</taxon>
        <taxon>Russulales</taxon>
        <taxon>Russulaceae</taxon>
        <taxon>Russula</taxon>
    </lineage>
</organism>
<comment type="caution">
    <text evidence="3">The sequence shown here is derived from an EMBL/GenBank/DDBJ whole genome shotgun (WGS) entry which is preliminary data.</text>
</comment>
<protein>
    <recommendedName>
        <fullName evidence="2">F-box domain-containing protein</fullName>
    </recommendedName>
</protein>
<dbReference type="EMBL" id="WHVB01000001">
    <property type="protein sequence ID" value="KAF8486850.1"/>
    <property type="molecule type" value="Genomic_DNA"/>
</dbReference>
<reference evidence="3" key="2">
    <citation type="journal article" date="2020" name="Nat. Commun.">
        <title>Large-scale genome sequencing of mycorrhizal fungi provides insights into the early evolution of symbiotic traits.</title>
        <authorList>
            <person name="Miyauchi S."/>
            <person name="Kiss E."/>
            <person name="Kuo A."/>
            <person name="Drula E."/>
            <person name="Kohler A."/>
            <person name="Sanchez-Garcia M."/>
            <person name="Morin E."/>
            <person name="Andreopoulos B."/>
            <person name="Barry K.W."/>
            <person name="Bonito G."/>
            <person name="Buee M."/>
            <person name="Carver A."/>
            <person name="Chen C."/>
            <person name="Cichocki N."/>
            <person name="Clum A."/>
            <person name="Culley D."/>
            <person name="Crous P.W."/>
            <person name="Fauchery L."/>
            <person name="Girlanda M."/>
            <person name="Hayes R.D."/>
            <person name="Keri Z."/>
            <person name="LaButti K."/>
            <person name="Lipzen A."/>
            <person name="Lombard V."/>
            <person name="Magnuson J."/>
            <person name="Maillard F."/>
            <person name="Murat C."/>
            <person name="Nolan M."/>
            <person name="Ohm R.A."/>
            <person name="Pangilinan J."/>
            <person name="Pereira M.F."/>
            <person name="Perotto S."/>
            <person name="Peter M."/>
            <person name="Pfister S."/>
            <person name="Riley R."/>
            <person name="Sitrit Y."/>
            <person name="Stielow J.B."/>
            <person name="Szollosi G."/>
            <person name="Zifcakova L."/>
            <person name="Stursova M."/>
            <person name="Spatafora J.W."/>
            <person name="Tedersoo L."/>
            <person name="Vaario L.M."/>
            <person name="Yamada A."/>
            <person name="Yan M."/>
            <person name="Wang P."/>
            <person name="Xu J."/>
            <person name="Bruns T."/>
            <person name="Baldrian P."/>
            <person name="Vilgalys R."/>
            <person name="Dunand C."/>
            <person name="Henrissat B."/>
            <person name="Grigoriev I.V."/>
            <person name="Hibbett D."/>
            <person name="Nagy L.G."/>
            <person name="Martin F.M."/>
        </authorList>
    </citation>
    <scope>NUCLEOTIDE SEQUENCE</scope>
    <source>
        <strain evidence="3">Prilba</strain>
    </source>
</reference>
<evidence type="ECO:0000313" key="3">
    <source>
        <dbReference type="EMBL" id="KAF8486850.1"/>
    </source>
</evidence>
<feature type="domain" description="F-box" evidence="2">
    <location>
        <begin position="109"/>
        <end position="163"/>
    </location>
</feature>
<feature type="compositionally biased region" description="Low complexity" evidence="1">
    <location>
        <begin position="17"/>
        <end position="40"/>
    </location>
</feature>
<feature type="region of interest" description="Disordered" evidence="1">
    <location>
        <begin position="523"/>
        <end position="562"/>
    </location>
</feature>
<dbReference type="SUPFAM" id="SSF81383">
    <property type="entry name" value="F-box domain"/>
    <property type="match status" value="1"/>
</dbReference>
<dbReference type="OrthoDB" id="2884925at2759"/>
<dbReference type="GO" id="GO:0019005">
    <property type="term" value="C:SCF ubiquitin ligase complex"/>
    <property type="evidence" value="ECO:0007669"/>
    <property type="project" value="InterPro"/>
</dbReference>
<dbReference type="InterPro" id="IPR047922">
    <property type="entry name" value="FBXL6_F-box"/>
</dbReference>
<reference evidence="3" key="1">
    <citation type="submission" date="2019-10" db="EMBL/GenBank/DDBJ databases">
        <authorList>
            <consortium name="DOE Joint Genome Institute"/>
            <person name="Kuo A."/>
            <person name="Miyauchi S."/>
            <person name="Kiss E."/>
            <person name="Drula E."/>
            <person name="Kohler A."/>
            <person name="Sanchez-Garcia M."/>
            <person name="Andreopoulos B."/>
            <person name="Barry K.W."/>
            <person name="Bonito G."/>
            <person name="Buee M."/>
            <person name="Carver A."/>
            <person name="Chen C."/>
            <person name="Cichocki N."/>
            <person name="Clum A."/>
            <person name="Culley D."/>
            <person name="Crous P.W."/>
            <person name="Fauchery L."/>
            <person name="Girlanda M."/>
            <person name="Hayes R."/>
            <person name="Keri Z."/>
            <person name="LaButti K."/>
            <person name="Lipzen A."/>
            <person name="Lombard V."/>
            <person name="Magnuson J."/>
            <person name="Maillard F."/>
            <person name="Morin E."/>
            <person name="Murat C."/>
            <person name="Nolan M."/>
            <person name="Ohm R."/>
            <person name="Pangilinan J."/>
            <person name="Pereira M."/>
            <person name="Perotto S."/>
            <person name="Peter M."/>
            <person name="Riley R."/>
            <person name="Sitrit Y."/>
            <person name="Stielow B."/>
            <person name="Szollosi G."/>
            <person name="Zifcakova L."/>
            <person name="Stursova M."/>
            <person name="Spatafora J.W."/>
            <person name="Tedersoo L."/>
            <person name="Vaario L.-M."/>
            <person name="Yamada A."/>
            <person name="Yan M."/>
            <person name="Wang P."/>
            <person name="Xu J."/>
            <person name="Bruns T."/>
            <person name="Baldrian P."/>
            <person name="Vilgalys R."/>
            <person name="Henrissat B."/>
            <person name="Grigoriev I.V."/>
            <person name="Hibbett D."/>
            <person name="Nagy L.G."/>
            <person name="Martin F.M."/>
        </authorList>
    </citation>
    <scope>NUCLEOTIDE SEQUENCE</scope>
    <source>
        <strain evidence="3">Prilba</strain>
    </source>
</reference>
<evidence type="ECO:0000259" key="2">
    <source>
        <dbReference type="Pfam" id="PF12937"/>
    </source>
</evidence>
<evidence type="ECO:0000256" key="1">
    <source>
        <dbReference type="SAM" id="MobiDB-lite"/>
    </source>
</evidence>
<dbReference type="Gene3D" id="1.20.1280.50">
    <property type="match status" value="1"/>
</dbReference>
<dbReference type="Proteomes" id="UP000759537">
    <property type="component" value="Unassembled WGS sequence"/>
</dbReference>
<dbReference type="InterPro" id="IPR036047">
    <property type="entry name" value="F-box-like_dom_sf"/>
</dbReference>
<dbReference type="Pfam" id="PF12937">
    <property type="entry name" value="F-box-like"/>
    <property type="match status" value="1"/>
</dbReference>
<keyword evidence="4" id="KW-1185">Reference proteome</keyword>
<dbReference type="InterPro" id="IPR001810">
    <property type="entry name" value="F-box_dom"/>
</dbReference>
<feature type="region of interest" description="Disordered" evidence="1">
    <location>
        <begin position="12"/>
        <end position="45"/>
    </location>
</feature>
<dbReference type="AlphaFoldDB" id="A0A9P5N532"/>
<gene>
    <name evidence="3" type="ORF">DFH94DRAFT_841319</name>
</gene>